<reference evidence="2 3" key="1">
    <citation type="submission" date="2022-12" db="EMBL/GenBank/DDBJ databases">
        <title>Chromosome-scale assembly of the Ensete ventricosum genome.</title>
        <authorList>
            <person name="Dussert Y."/>
            <person name="Stocks J."/>
            <person name="Wendawek A."/>
            <person name="Woldeyes F."/>
            <person name="Nichols R.A."/>
            <person name="Borrell J.S."/>
        </authorList>
    </citation>
    <scope>NUCLEOTIDE SEQUENCE [LARGE SCALE GENOMIC DNA]</scope>
    <source>
        <strain evidence="3">cv. Maze</strain>
        <tissue evidence="2">Seeds</tissue>
    </source>
</reference>
<feature type="region of interest" description="Disordered" evidence="1">
    <location>
        <begin position="91"/>
        <end position="112"/>
    </location>
</feature>
<evidence type="ECO:0000313" key="2">
    <source>
        <dbReference type="EMBL" id="KAJ8465930.1"/>
    </source>
</evidence>
<evidence type="ECO:0000313" key="3">
    <source>
        <dbReference type="Proteomes" id="UP001222027"/>
    </source>
</evidence>
<dbReference type="EMBL" id="JAQQAF010000008">
    <property type="protein sequence ID" value="KAJ8465930.1"/>
    <property type="molecule type" value="Genomic_DNA"/>
</dbReference>
<proteinExistence type="predicted"/>
<feature type="compositionally biased region" description="Polar residues" evidence="1">
    <location>
        <begin position="92"/>
        <end position="103"/>
    </location>
</feature>
<evidence type="ECO:0000256" key="1">
    <source>
        <dbReference type="SAM" id="MobiDB-lite"/>
    </source>
</evidence>
<sequence length="131" mass="14883">MKYIRAMQIPKLASDLYTLSSKVLMDEAVKAMVLSQHYHVALFDRVHDTSQVITSMDNRVYLLRKEVQRLKEGGDLDAVVYLPRKEAEARSSEAQSLADNLQTELDEGSRCQESVEAELGEAQELLAELRR</sequence>
<protein>
    <submittedName>
        <fullName evidence="2">Uncharacterized protein</fullName>
    </submittedName>
</protein>
<gene>
    <name evidence="2" type="ORF">OPV22_028482</name>
</gene>
<dbReference type="Proteomes" id="UP001222027">
    <property type="component" value="Unassembled WGS sequence"/>
</dbReference>
<dbReference type="AlphaFoldDB" id="A0AAV8PUU2"/>
<organism evidence="2 3">
    <name type="scientific">Ensete ventricosum</name>
    <name type="common">Abyssinian banana</name>
    <name type="synonym">Musa ensete</name>
    <dbReference type="NCBI Taxonomy" id="4639"/>
    <lineage>
        <taxon>Eukaryota</taxon>
        <taxon>Viridiplantae</taxon>
        <taxon>Streptophyta</taxon>
        <taxon>Embryophyta</taxon>
        <taxon>Tracheophyta</taxon>
        <taxon>Spermatophyta</taxon>
        <taxon>Magnoliopsida</taxon>
        <taxon>Liliopsida</taxon>
        <taxon>Zingiberales</taxon>
        <taxon>Musaceae</taxon>
        <taxon>Ensete</taxon>
    </lineage>
</organism>
<keyword evidence="3" id="KW-1185">Reference proteome</keyword>
<name>A0AAV8PUU2_ENSVE</name>
<comment type="caution">
    <text evidence="2">The sequence shown here is derived from an EMBL/GenBank/DDBJ whole genome shotgun (WGS) entry which is preliminary data.</text>
</comment>
<accession>A0AAV8PUU2</accession>